<evidence type="ECO:0000256" key="1">
    <source>
        <dbReference type="SAM" id="Phobius"/>
    </source>
</evidence>
<evidence type="ECO:0000313" key="5">
    <source>
        <dbReference type="Proteomes" id="UP000542889"/>
    </source>
</evidence>
<dbReference type="InterPro" id="IPR008490">
    <property type="entry name" value="Transposase_InsH_N"/>
</dbReference>
<reference evidence="4 5" key="1">
    <citation type="submission" date="2020-06" db="EMBL/GenBank/DDBJ databases">
        <title>Lactobacillus rhamnosus QC,genome.</title>
        <authorList>
            <person name="Yi H."/>
            <person name="Jin M."/>
        </authorList>
    </citation>
    <scope>NUCLEOTIDE SEQUENCE [LARGE SCALE GENOMIC DNA]</scope>
    <source>
        <strain evidence="4 5">QC</strain>
    </source>
</reference>
<gene>
    <name evidence="4" type="ORF">HWN39_14935</name>
</gene>
<protein>
    <submittedName>
        <fullName evidence="4">IS5 family transposase</fullName>
    </submittedName>
</protein>
<feature type="domain" description="Transposase InsH N-terminal" evidence="2">
    <location>
        <begin position="23"/>
        <end position="116"/>
    </location>
</feature>
<dbReference type="Proteomes" id="UP000542889">
    <property type="component" value="Unassembled WGS sequence"/>
</dbReference>
<dbReference type="InterPro" id="IPR047710">
    <property type="entry name" value="Transpos_IS5-like"/>
</dbReference>
<keyword evidence="1" id="KW-1133">Transmembrane helix</keyword>
<dbReference type="PANTHER" id="PTHR33803:SF3">
    <property type="entry name" value="BLL1974 PROTEIN"/>
    <property type="match status" value="1"/>
</dbReference>
<keyword evidence="1" id="KW-0472">Membrane</keyword>
<feature type="domain" description="Transposase DDE" evidence="3">
    <location>
        <begin position="346"/>
        <end position="422"/>
    </location>
</feature>
<dbReference type="RefSeq" id="WP_019863889.1">
    <property type="nucleotide sequence ID" value="NZ_CP040780.1"/>
</dbReference>
<organism evidence="4 5">
    <name type="scientific">Lacticaseibacillus rhamnosus</name>
    <name type="common">Lactobacillus rhamnosus</name>
    <dbReference type="NCBI Taxonomy" id="47715"/>
    <lineage>
        <taxon>Bacteria</taxon>
        <taxon>Bacillati</taxon>
        <taxon>Bacillota</taxon>
        <taxon>Bacilli</taxon>
        <taxon>Lactobacillales</taxon>
        <taxon>Lactobacillaceae</taxon>
        <taxon>Lacticaseibacillus</taxon>
    </lineage>
</organism>
<sequence length="472" mass="53727">MVYRHTDVQLSFESFDCGLGTSLSPDNEWVKLASLIPWQKLDEAYQSVFNKSAGRAAKPFRELYGAELIKQRTHLSDAKLVEAIRDTPAFQYFMGRTRYEAKIPFNASTLTYFRRRASKISDLIRNIITDEVREKLEAIVPGAHVLITDATAVPIKIQFPQDASLLNKARLNLEEMVLKMAQGLQVAIPRTYKRLAKATWTEYSRHPGRQAKARRKQIKAQLQYIRRDLRYVDELLSQGGEAHLTEWQINRLAVVRKVYEQQRYMYDNKTHSVPDRIVSLSQPYIHPIVRGKAKARVEFGAKIDCSILDGVIDVERFDFESFNESTDLAATLDHCWDTLGQYPDEVLADTLYRTRANIALCKELGIKLSGPKLGRRPKHVDAKQRKLDTDAENRRGAIERKFAFLKGSLGLDLVNTRTAESLVVEVDSAIVLANLMLLLGIFSIPISVITHRAGKTYQINYKVITERSKSAA</sequence>
<accession>A0A7Y7QIH0</accession>
<dbReference type="EMBL" id="JABXWP010000058">
    <property type="protein sequence ID" value="NVO89749.1"/>
    <property type="molecule type" value="Genomic_DNA"/>
</dbReference>
<dbReference type="PANTHER" id="PTHR33803">
    <property type="entry name" value="IS1478 TRANSPOSASE"/>
    <property type="match status" value="1"/>
</dbReference>
<dbReference type="NCBIfam" id="NF033578">
    <property type="entry name" value="transpos_IS5_1"/>
    <property type="match status" value="1"/>
</dbReference>
<feature type="transmembrane region" description="Helical" evidence="1">
    <location>
        <begin position="429"/>
        <end position="449"/>
    </location>
</feature>
<dbReference type="AlphaFoldDB" id="A0A7Y7QIH0"/>
<comment type="caution">
    <text evidence="4">The sequence shown here is derived from an EMBL/GenBank/DDBJ whole genome shotgun (WGS) entry which is preliminary data.</text>
</comment>
<dbReference type="GeneID" id="69832747"/>
<evidence type="ECO:0000259" key="3">
    <source>
        <dbReference type="Pfam" id="PF13586"/>
    </source>
</evidence>
<name>A0A7Y7QIH0_LACRH</name>
<dbReference type="Pfam" id="PF13586">
    <property type="entry name" value="DDE_Tnp_1_2"/>
    <property type="match status" value="1"/>
</dbReference>
<proteinExistence type="predicted"/>
<dbReference type="InterPro" id="IPR025668">
    <property type="entry name" value="Tnp_DDE_dom"/>
</dbReference>
<dbReference type="Pfam" id="PF05598">
    <property type="entry name" value="DUF772"/>
    <property type="match status" value="1"/>
</dbReference>
<evidence type="ECO:0000313" key="4">
    <source>
        <dbReference type="EMBL" id="NVO89749.1"/>
    </source>
</evidence>
<keyword evidence="1" id="KW-0812">Transmembrane</keyword>
<evidence type="ECO:0000259" key="2">
    <source>
        <dbReference type="Pfam" id="PF05598"/>
    </source>
</evidence>